<proteinExistence type="predicted"/>
<organism evidence="1 2">
    <name type="scientific">Portunus trituberculatus</name>
    <name type="common">Swimming crab</name>
    <name type="synonym">Neptunus trituberculatus</name>
    <dbReference type="NCBI Taxonomy" id="210409"/>
    <lineage>
        <taxon>Eukaryota</taxon>
        <taxon>Metazoa</taxon>
        <taxon>Ecdysozoa</taxon>
        <taxon>Arthropoda</taxon>
        <taxon>Crustacea</taxon>
        <taxon>Multicrustacea</taxon>
        <taxon>Malacostraca</taxon>
        <taxon>Eumalacostraca</taxon>
        <taxon>Eucarida</taxon>
        <taxon>Decapoda</taxon>
        <taxon>Pleocyemata</taxon>
        <taxon>Brachyura</taxon>
        <taxon>Eubrachyura</taxon>
        <taxon>Portunoidea</taxon>
        <taxon>Portunidae</taxon>
        <taxon>Portuninae</taxon>
        <taxon>Portunus</taxon>
    </lineage>
</organism>
<accession>A0A5B7HTJ7</accession>
<evidence type="ECO:0000313" key="1">
    <source>
        <dbReference type="EMBL" id="MPC71794.1"/>
    </source>
</evidence>
<sequence length="157" mass="16787">MSLSGINKLQDIRVVSPEWLQTRVCTIGSLTGGSGTGDQSVKVQRRGGAGSAIQTGQTAAQQLALCLPQVKDSVCRAAGQRQDTLDRILSLPVGVESRPNLGSSQLVRSHFTGKFGRPVKGNCSLSIQLSSHRSVNPRVPFPYTPIYPHASLTLYCL</sequence>
<gene>
    <name evidence="1" type="ORF">E2C01_066084</name>
</gene>
<name>A0A5B7HTJ7_PORTR</name>
<evidence type="ECO:0000313" key="2">
    <source>
        <dbReference type="Proteomes" id="UP000324222"/>
    </source>
</evidence>
<keyword evidence="2" id="KW-1185">Reference proteome</keyword>
<reference evidence="1 2" key="1">
    <citation type="submission" date="2019-05" db="EMBL/GenBank/DDBJ databases">
        <title>Another draft genome of Portunus trituberculatus and its Hox gene families provides insights of decapod evolution.</title>
        <authorList>
            <person name="Jeong J.-H."/>
            <person name="Song I."/>
            <person name="Kim S."/>
            <person name="Choi T."/>
            <person name="Kim D."/>
            <person name="Ryu S."/>
            <person name="Kim W."/>
        </authorList>
    </citation>
    <scope>NUCLEOTIDE SEQUENCE [LARGE SCALE GENOMIC DNA]</scope>
    <source>
        <tissue evidence="1">Muscle</tissue>
    </source>
</reference>
<comment type="caution">
    <text evidence="1">The sequence shown here is derived from an EMBL/GenBank/DDBJ whole genome shotgun (WGS) entry which is preliminary data.</text>
</comment>
<dbReference type="Proteomes" id="UP000324222">
    <property type="component" value="Unassembled WGS sequence"/>
</dbReference>
<dbReference type="AlphaFoldDB" id="A0A5B7HTJ7"/>
<dbReference type="EMBL" id="VSRR010033578">
    <property type="protein sequence ID" value="MPC71794.1"/>
    <property type="molecule type" value="Genomic_DNA"/>
</dbReference>
<protein>
    <submittedName>
        <fullName evidence="1">Uncharacterized protein</fullName>
    </submittedName>
</protein>